<evidence type="ECO:0000256" key="7">
    <source>
        <dbReference type="RuleBase" id="RU003797"/>
    </source>
</evidence>
<dbReference type="InterPro" id="IPR025657">
    <property type="entry name" value="RadC_JAB"/>
</dbReference>
<dbReference type="AlphaFoldDB" id="A0A4R1HAC9"/>
<dbReference type="GO" id="GO:0006508">
    <property type="term" value="P:proteolysis"/>
    <property type="evidence" value="ECO:0007669"/>
    <property type="project" value="UniProtKB-KW"/>
</dbReference>
<dbReference type="OrthoDB" id="9804482at2"/>
<dbReference type="InterPro" id="IPR037518">
    <property type="entry name" value="MPN"/>
</dbReference>
<dbReference type="InterPro" id="IPR046778">
    <property type="entry name" value="UPF0758_N"/>
</dbReference>
<dbReference type="PROSITE" id="PS01302">
    <property type="entry name" value="UPF0758"/>
    <property type="match status" value="1"/>
</dbReference>
<dbReference type="InterPro" id="IPR020891">
    <property type="entry name" value="UPF0758_CS"/>
</dbReference>
<protein>
    <submittedName>
        <fullName evidence="9">DNA replication and repair protein RadC</fullName>
    </submittedName>
</protein>
<dbReference type="SUPFAM" id="SSF102712">
    <property type="entry name" value="JAB1/MPN domain"/>
    <property type="match status" value="1"/>
</dbReference>
<dbReference type="SUPFAM" id="SSF47781">
    <property type="entry name" value="RuvA domain 2-like"/>
    <property type="match status" value="1"/>
</dbReference>
<dbReference type="Gene3D" id="3.40.140.10">
    <property type="entry name" value="Cytidine Deaminase, domain 2"/>
    <property type="match status" value="1"/>
</dbReference>
<dbReference type="PANTHER" id="PTHR30471:SF3">
    <property type="entry name" value="UPF0758 PROTEIN YEES-RELATED"/>
    <property type="match status" value="1"/>
</dbReference>
<evidence type="ECO:0000259" key="8">
    <source>
        <dbReference type="PROSITE" id="PS50249"/>
    </source>
</evidence>
<dbReference type="InterPro" id="IPR001405">
    <property type="entry name" value="UPF0758"/>
</dbReference>
<dbReference type="GO" id="GO:0008237">
    <property type="term" value="F:metallopeptidase activity"/>
    <property type="evidence" value="ECO:0007669"/>
    <property type="project" value="UniProtKB-KW"/>
</dbReference>
<dbReference type="Pfam" id="PF20582">
    <property type="entry name" value="UPF0758_N"/>
    <property type="match status" value="1"/>
</dbReference>
<dbReference type="Pfam" id="PF04002">
    <property type="entry name" value="RadC"/>
    <property type="match status" value="1"/>
</dbReference>
<evidence type="ECO:0000256" key="2">
    <source>
        <dbReference type="ARBA" id="ARBA00022670"/>
    </source>
</evidence>
<gene>
    <name evidence="9" type="ORF">DFR30_0336</name>
</gene>
<dbReference type="EMBL" id="SMFX01000001">
    <property type="protein sequence ID" value="TCK17115.1"/>
    <property type="molecule type" value="Genomic_DNA"/>
</dbReference>
<proteinExistence type="inferred from homology"/>
<keyword evidence="10" id="KW-1185">Reference proteome</keyword>
<comment type="caution">
    <text evidence="9">The sequence shown here is derived from an EMBL/GenBank/DDBJ whole genome shotgun (WGS) entry which is preliminary data.</text>
</comment>
<dbReference type="RefSeq" id="WP_132971010.1">
    <property type="nucleotide sequence ID" value="NZ_SMFX01000001.1"/>
</dbReference>
<keyword evidence="5" id="KW-0862">Zinc</keyword>
<evidence type="ECO:0000256" key="5">
    <source>
        <dbReference type="ARBA" id="ARBA00022833"/>
    </source>
</evidence>
<dbReference type="GO" id="GO:0046872">
    <property type="term" value="F:metal ion binding"/>
    <property type="evidence" value="ECO:0007669"/>
    <property type="project" value="UniProtKB-KW"/>
</dbReference>
<evidence type="ECO:0000313" key="10">
    <source>
        <dbReference type="Proteomes" id="UP000295707"/>
    </source>
</evidence>
<evidence type="ECO:0000256" key="4">
    <source>
        <dbReference type="ARBA" id="ARBA00022801"/>
    </source>
</evidence>
<dbReference type="PANTHER" id="PTHR30471">
    <property type="entry name" value="DNA REPAIR PROTEIN RADC"/>
    <property type="match status" value="1"/>
</dbReference>
<evidence type="ECO:0000313" key="9">
    <source>
        <dbReference type="EMBL" id="TCK17115.1"/>
    </source>
</evidence>
<accession>A0A4R1HAC9</accession>
<dbReference type="InterPro" id="IPR010994">
    <property type="entry name" value="RuvA_2-like"/>
</dbReference>
<dbReference type="FunFam" id="3.40.140.10:FF:000032">
    <property type="entry name" value="DNA repair protein RadC"/>
    <property type="match status" value="1"/>
</dbReference>
<dbReference type="Proteomes" id="UP000295707">
    <property type="component" value="Unassembled WGS sequence"/>
</dbReference>
<dbReference type="NCBIfam" id="NF000642">
    <property type="entry name" value="PRK00024.1"/>
    <property type="match status" value="1"/>
</dbReference>
<dbReference type="PROSITE" id="PS50249">
    <property type="entry name" value="MPN"/>
    <property type="match status" value="1"/>
</dbReference>
<dbReference type="CDD" id="cd08071">
    <property type="entry name" value="MPN_DUF2466"/>
    <property type="match status" value="1"/>
</dbReference>
<keyword evidence="4" id="KW-0378">Hydrolase</keyword>
<evidence type="ECO:0000256" key="6">
    <source>
        <dbReference type="ARBA" id="ARBA00023049"/>
    </source>
</evidence>
<evidence type="ECO:0000256" key="1">
    <source>
        <dbReference type="ARBA" id="ARBA00010243"/>
    </source>
</evidence>
<comment type="similarity">
    <text evidence="1 7">Belongs to the UPF0758 family.</text>
</comment>
<name>A0A4R1HAC9_9GAMM</name>
<evidence type="ECO:0000256" key="3">
    <source>
        <dbReference type="ARBA" id="ARBA00022723"/>
    </source>
</evidence>
<reference evidence="9 10" key="1">
    <citation type="submission" date="2019-03" db="EMBL/GenBank/DDBJ databases">
        <title>Genomic Encyclopedia of Type Strains, Phase IV (KMG-IV): sequencing the most valuable type-strain genomes for metagenomic binning, comparative biology and taxonomic classification.</title>
        <authorList>
            <person name="Goeker M."/>
        </authorList>
    </citation>
    <scope>NUCLEOTIDE SEQUENCE [LARGE SCALE GENOMIC DNA]</scope>
    <source>
        <strain evidence="9 10">DSM 19610</strain>
    </source>
</reference>
<feature type="domain" description="MPN" evidence="8">
    <location>
        <begin position="102"/>
        <end position="224"/>
    </location>
</feature>
<sequence length="224" mass="25207">MSIQEWPVSERPREKLLSHGAQALSDAELLAIFLRTGTRGSSAVDLARDLISEYGGLRTLFKADRACFCRTRGLGDAKFAQLQAVLELARRHLGETLSRDGVLQNPDETRRYLKAKLREYPYEVFACLFLDTRHRVIACEELFRGTVDGASVHPREVLRRALQHNAAALILAHNHPSGVAEPSQADRRITDRLREVMALVDIRILDHIVVGDHSSVSFAERGWM</sequence>
<keyword evidence="6" id="KW-0482">Metalloprotease</keyword>
<organism evidence="9 10">
    <name type="scientific">Thiogranum longum</name>
    <dbReference type="NCBI Taxonomy" id="1537524"/>
    <lineage>
        <taxon>Bacteria</taxon>
        <taxon>Pseudomonadati</taxon>
        <taxon>Pseudomonadota</taxon>
        <taxon>Gammaproteobacteria</taxon>
        <taxon>Chromatiales</taxon>
        <taxon>Ectothiorhodospiraceae</taxon>
        <taxon>Thiogranum</taxon>
    </lineage>
</organism>
<keyword evidence="3" id="KW-0479">Metal-binding</keyword>
<dbReference type="NCBIfam" id="TIGR00608">
    <property type="entry name" value="radc"/>
    <property type="match status" value="1"/>
</dbReference>
<keyword evidence="2" id="KW-0645">Protease</keyword>